<organism evidence="1 2">
    <name type="scientific">Coleofasciculus chthonoplastes PCC 7420</name>
    <dbReference type="NCBI Taxonomy" id="118168"/>
    <lineage>
        <taxon>Bacteria</taxon>
        <taxon>Bacillati</taxon>
        <taxon>Cyanobacteriota</taxon>
        <taxon>Cyanophyceae</taxon>
        <taxon>Coleofasciculales</taxon>
        <taxon>Coleofasciculaceae</taxon>
        <taxon>Coleofasciculus</taxon>
    </lineage>
</organism>
<reference evidence="1 2" key="1">
    <citation type="submission" date="2008-07" db="EMBL/GenBank/DDBJ databases">
        <authorList>
            <person name="Tandeau de Marsac N."/>
            <person name="Ferriera S."/>
            <person name="Johnson J."/>
            <person name="Kravitz S."/>
            <person name="Beeson K."/>
            <person name="Sutton G."/>
            <person name="Rogers Y.-H."/>
            <person name="Friedman R."/>
            <person name="Frazier M."/>
            <person name="Venter J.C."/>
        </authorList>
    </citation>
    <scope>NUCLEOTIDE SEQUENCE [LARGE SCALE GENOMIC DNA]</scope>
    <source>
        <strain evidence="1 2">PCC 7420</strain>
    </source>
</reference>
<evidence type="ECO:0000313" key="1">
    <source>
        <dbReference type="EMBL" id="EDX74648.1"/>
    </source>
</evidence>
<dbReference type="HOGENOM" id="CLU_3151589_0_0_3"/>
<keyword evidence="2" id="KW-1185">Reference proteome</keyword>
<proteinExistence type="predicted"/>
<evidence type="ECO:0000313" key="2">
    <source>
        <dbReference type="Proteomes" id="UP000003835"/>
    </source>
</evidence>
<dbReference type="AlphaFoldDB" id="B4VTV1"/>
<dbReference type="Proteomes" id="UP000003835">
    <property type="component" value="Unassembled WGS sequence"/>
</dbReference>
<gene>
    <name evidence="1" type="ORF">MC7420_6126</name>
</gene>
<protein>
    <submittedName>
        <fullName evidence="1">Uncharacterized protein</fullName>
    </submittedName>
</protein>
<name>B4VTV1_9CYAN</name>
<sequence length="48" mass="5587">MNGRLPLRQPHRLALKLALSHQFFQGEYYGTVLSAQITLAYLWNDQLN</sequence>
<dbReference type="EMBL" id="DS989852">
    <property type="protein sequence ID" value="EDX74648.1"/>
    <property type="molecule type" value="Genomic_DNA"/>
</dbReference>
<accession>B4VTV1</accession>